<feature type="chain" id="PRO_5034537535" evidence="3">
    <location>
        <begin position="22"/>
        <end position="577"/>
    </location>
</feature>
<dbReference type="Pfam" id="PF03663">
    <property type="entry name" value="Glyco_hydro_76"/>
    <property type="match status" value="1"/>
</dbReference>
<keyword evidence="4" id="KW-0378">Hydrolase</keyword>
<keyword evidence="2" id="KW-0812">Transmembrane</keyword>
<name>A0A8H7CTI6_9AGAR</name>
<dbReference type="OrthoDB" id="3068171at2759"/>
<comment type="caution">
    <text evidence="4">The sequence shown here is derived from an EMBL/GenBank/DDBJ whole genome shotgun (WGS) entry which is preliminary data.</text>
</comment>
<dbReference type="Gene3D" id="1.50.10.20">
    <property type="match status" value="1"/>
</dbReference>
<dbReference type="GO" id="GO:0005975">
    <property type="term" value="P:carbohydrate metabolic process"/>
    <property type="evidence" value="ECO:0007669"/>
    <property type="project" value="InterPro"/>
</dbReference>
<dbReference type="GO" id="GO:0016787">
    <property type="term" value="F:hydrolase activity"/>
    <property type="evidence" value="ECO:0007669"/>
    <property type="project" value="UniProtKB-KW"/>
</dbReference>
<evidence type="ECO:0000256" key="3">
    <source>
        <dbReference type="SAM" id="SignalP"/>
    </source>
</evidence>
<feature type="transmembrane region" description="Helical" evidence="2">
    <location>
        <begin position="428"/>
        <end position="450"/>
    </location>
</feature>
<feature type="region of interest" description="Disordered" evidence="1">
    <location>
        <begin position="456"/>
        <end position="482"/>
    </location>
</feature>
<dbReference type="Proteomes" id="UP000620124">
    <property type="component" value="Unassembled WGS sequence"/>
</dbReference>
<feature type="region of interest" description="Disordered" evidence="1">
    <location>
        <begin position="387"/>
        <end position="422"/>
    </location>
</feature>
<organism evidence="4 5">
    <name type="scientific">Mycena venus</name>
    <dbReference type="NCBI Taxonomy" id="2733690"/>
    <lineage>
        <taxon>Eukaryota</taxon>
        <taxon>Fungi</taxon>
        <taxon>Dikarya</taxon>
        <taxon>Basidiomycota</taxon>
        <taxon>Agaricomycotina</taxon>
        <taxon>Agaricomycetes</taxon>
        <taxon>Agaricomycetidae</taxon>
        <taxon>Agaricales</taxon>
        <taxon>Marasmiineae</taxon>
        <taxon>Mycenaceae</taxon>
        <taxon>Mycena</taxon>
    </lineage>
</organism>
<reference evidence="4" key="1">
    <citation type="submission" date="2020-05" db="EMBL/GenBank/DDBJ databases">
        <title>Mycena genomes resolve the evolution of fungal bioluminescence.</title>
        <authorList>
            <person name="Tsai I.J."/>
        </authorList>
    </citation>
    <scope>NUCLEOTIDE SEQUENCE</scope>
    <source>
        <strain evidence="4">CCC161011</strain>
    </source>
</reference>
<proteinExistence type="predicted"/>
<dbReference type="InterPro" id="IPR008928">
    <property type="entry name" value="6-hairpin_glycosidase_sf"/>
</dbReference>
<keyword evidence="2" id="KW-1133">Transmembrane helix</keyword>
<dbReference type="SUPFAM" id="SSF48208">
    <property type="entry name" value="Six-hairpin glycosidases"/>
    <property type="match status" value="1"/>
</dbReference>
<accession>A0A8H7CTI6</accession>
<protein>
    <submittedName>
        <fullName evidence="4">Glycoside hydrolase family 76 protein</fullName>
    </submittedName>
</protein>
<dbReference type="EMBL" id="JACAZI010000010">
    <property type="protein sequence ID" value="KAF7349839.1"/>
    <property type="molecule type" value="Genomic_DNA"/>
</dbReference>
<feature type="compositionally biased region" description="Low complexity" evidence="1">
    <location>
        <begin position="387"/>
        <end position="402"/>
    </location>
</feature>
<sequence>MVSTLHFVGVALLMAIRGASQVASSSWRKPNITTPWTERVRLAGAALDAALDQLGADGIFTDDQDDNYAATGNLYSQLALFDLATNQTKCCTCISSAATHNADSLGESLTFGHAAAKAYAAYKKPSFLQYAIQSWWHGRKFTLSTQNIAARMFPGKNFTLSQECQNATMVGGTWFSIESDNFHVEDYATGYFMGLSALLAEITSDPMYLQAATESANFIHSHLYNVRGIVVPDISGSNNPLCEVLSGTEAYGSGLMIEGLAILFSITNDTSWRDLLDNLLTAAISNTAWHGQNGIVAVDGTGDTNLLQGLGAVYARNITTAMMHRYVGDYIAVQFNAVTDLATSNGTNVYAGSWSGPPSATFSAVNQTYALAALISALDVENDSAVSATAPTTSTKSSTSVVGLPPTESSQPPGHSTAPAPQKESSHLAAIIGGVLGGVVAVGLLLAALWRLRKRDSPTAKNSSRRPVNPFTAQVPSSGIPATPWRLEKLREQQNRPLPIEGDGQPAIAASASSLINSSSNNAESADDVRADIVRPAAVPTDPLVTVLNAWLQTRQWDGREAPPEYPVANASPQGPS</sequence>
<keyword evidence="3" id="KW-0732">Signal</keyword>
<feature type="signal peptide" evidence="3">
    <location>
        <begin position="1"/>
        <end position="21"/>
    </location>
</feature>
<feature type="compositionally biased region" description="Polar residues" evidence="1">
    <location>
        <begin position="459"/>
        <end position="477"/>
    </location>
</feature>
<keyword evidence="5" id="KW-1185">Reference proteome</keyword>
<keyword evidence="2" id="KW-0472">Membrane</keyword>
<dbReference type="InterPro" id="IPR005198">
    <property type="entry name" value="Glyco_hydro_76"/>
</dbReference>
<evidence type="ECO:0000313" key="4">
    <source>
        <dbReference type="EMBL" id="KAF7349839.1"/>
    </source>
</evidence>
<evidence type="ECO:0000256" key="2">
    <source>
        <dbReference type="SAM" id="Phobius"/>
    </source>
</evidence>
<evidence type="ECO:0000313" key="5">
    <source>
        <dbReference type="Proteomes" id="UP000620124"/>
    </source>
</evidence>
<gene>
    <name evidence="4" type="ORF">MVEN_01284400</name>
</gene>
<dbReference type="AlphaFoldDB" id="A0A8H7CTI6"/>
<evidence type="ECO:0000256" key="1">
    <source>
        <dbReference type="SAM" id="MobiDB-lite"/>
    </source>
</evidence>